<comment type="caution">
    <text evidence="2">The sequence shown here is derived from an EMBL/GenBank/DDBJ whole genome shotgun (WGS) entry which is preliminary data.</text>
</comment>
<accession>A0ABP8NCD1</accession>
<dbReference type="Proteomes" id="UP001500840">
    <property type="component" value="Unassembled WGS sequence"/>
</dbReference>
<gene>
    <name evidence="2" type="ORF">GCM10023156_48690</name>
</gene>
<evidence type="ECO:0000313" key="3">
    <source>
        <dbReference type="Proteomes" id="UP001500840"/>
    </source>
</evidence>
<name>A0ABP8NCD1_9BACT</name>
<reference evidence="3" key="1">
    <citation type="journal article" date="2019" name="Int. J. Syst. Evol. Microbiol.">
        <title>The Global Catalogue of Microorganisms (GCM) 10K type strain sequencing project: providing services to taxonomists for standard genome sequencing and annotation.</title>
        <authorList>
            <consortium name="The Broad Institute Genomics Platform"/>
            <consortium name="The Broad Institute Genome Sequencing Center for Infectious Disease"/>
            <person name="Wu L."/>
            <person name="Ma J."/>
        </authorList>
    </citation>
    <scope>NUCLEOTIDE SEQUENCE [LARGE SCALE GENOMIC DNA]</scope>
    <source>
        <strain evidence="3">JCM 17759</strain>
    </source>
</reference>
<dbReference type="EMBL" id="BAABGA010000065">
    <property type="protein sequence ID" value="GAA4463497.1"/>
    <property type="molecule type" value="Genomic_DNA"/>
</dbReference>
<sequence>MLIDHHPKKTRDSATRHHDDTRHEPRAQADCGRVRIAGRVGEIARQVAEMAASDRLAIRLAVHRRRRQLLTEKGYSADEIDRIEDLRLGATYHVLCAMAQCSRVWIDDGTLHVDGTRAGQFAKRLSRYNTVPDGHDRSLAAVLYLRLTGGAT</sequence>
<proteinExistence type="predicted"/>
<organism evidence="2 3">
    <name type="scientific">Novipirellula rosea</name>
    <dbReference type="NCBI Taxonomy" id="1031540"/>
    <lineage>
        <taxon>Bacteria</taxon>
        <taxon>Pseudomonadati</taxon>
        <taxon>Planctomycetota</taxon>
        <taxon>Planctomycetia</taxon>
        <taxon>Pirellulales</taxon>
        <taxon>Pirellulaceae</taxon>
        <taxon>Novipirellula</taxon>
    </lineage>
</organism>
<evidence type="ECO:0000256" key="1">
    <source>
        <dbReference type="SAM" id="MobiDB-lite"/>
    </source>
</evidence>
<feature type="region of interest" description="Disordered" evidence="1">
    <location>
        <begin position="1"/>
        <end position="28"/>
    </location>
</feature>
<evidence type="ECO:0000313" key="2">
    <source>
        <dbReference type="EMBL" id="GAA4463497.1"/>
    </source>
</evidence>
<protein>
    <submittedName>
        <fullName evidence="2">Uncharacterized protein</fullName>
    </submittedName>
</protein>
<feature type="compositionally biased region" description="Basic and acidic residues" evidence="1">
    <location>
        <begin position="10"/>
        <end position="27"/>
    </location>
</feature>
<keyword evidence="3" id="KW-1185">Reference proteome</keyword>
<dbReference type="RefSeq" id="WP_345326299.1">
    <property type="nucleotide sequence ID" value="NZ_BAABGA010000065.1"/>
</dbReference>